<keyword evidence="1" id="KW-0812">Transmembrane</keyword>
<protein>
    <recommendedName>
        <fullName evidence="4">CcmD family protein</fullName>
    </recommendedName>
</protein>
<evidence type="ECO:0000256" key="1">
    <source>
        <dbReference type="SAM" id="Phobius"/>
    </source>
</evidence>
<dbReference type="Proteomes" id="UP000612362">
    <property type="component" value="Unassembled WGS sequence"/>
</dbReference>
<feature type="transmembrane region" description="Helical" evidence="1">
    <location>
        <begin position="6"/>
        <end position="27"/>
    </location>
</feature>
<comment type="caution">
    <text evidence="2">The sequence shown here is derived from an EMBL/GenBank/DDBJ whole genome shotgun (WGS) entry which is preliminary data.</text>
</comment>
<keyword evidence="1" id="KW-1133">Transmembrane helix</keyword>
<evidence type="ECO:0000313" key="2">
    <source>
        <dbReference type="EMBL" id="GHO43698.1"/>
    </source>
</evidence>
<keyword evidence="1" id="KW-0472">Membrane</keyword>
<reference evidence="2" key="1">
    <citation type="submission" date="2020-10" db="EMBL/GenBank/DDBJ databases">
        <title>Taxonomic study of unclassified bacteria belonging to the class Ktedonobacteria.</title>
        <authorList>
            <person name="Yabe S."/>
            <person name="Wang C.M."/>
            <person name="Zheng Y."/>
            <person name="Sakai Y."/>
            <person name="Cavaletti L."/>
            <person name="Monciardini P."/>
            <person name="Donadio S."/>
        </authorList>
    </citation>
    <scope>NUCLEOTIDE SEQUENCE</scope>
    <source>
        <strain evidence="2">SOSP1-1</strain>
    </source>
</reference>
<proteinExistence type="predicted"/>
<evidence type="ECO:0000313" key="3">
    <source>
        <dbReference type="Proteomes" id="UP000612362"/>
    </source>
</evidence>
<dbReference type="AlphaFoldDB" id="A0A8J3I069"/>
<accession>A0A8J3I069</accession>
<dbReference type="EMBL" id="BNJF01000001">
    <property type="protein sequence ID" value="GHO43698.1"/>
    <property type="molecule type" value="Genomic_DNA"/>
</dbReference>
<gene>
    <name evidence="2" type="ORF">KSX_18610</name>
</gene>
<name>A0A8J3I069_9CHLR</name>
<dbReference type="RefSeq" id="WP_220193157.1">
    <property type="nucleotide sequence ID" value="NZ_BNJF01000001.1"/>
</dbReference>
<sequence length="53" mass="6061">MSGFTYLAIAYIAAILILFIYLIVIALRMRGVQAELAVVEEMVREQQEREDAE</sequence>
<evidence type="ECO:0008006" key="4">
    <source>
        <dbReference type="Google" id="ProtNLM"/>
    </source>
</evidence>
<keyword evidence="3" id="KW-1185">Reference proteome</keyword>
<organism evidence="2 3">
    <name type="scientific">Ktedonospora formicarum</name>
    <dbReference type="NCBI Taxonomy" id="2778364"/>
    <lineage>
        <taxon>Bacteria</taxon>
        <taxon>Bacillati</taxon>
        <taxon>Chloroflexota</taxon>
        <taxon>Ktedonobacteria</taxon>
        <taxon>Ktedonobacterales</taxon>
        <taxon>Ktedonobacteraceae</taxon>
        <taxon>Ktedonospora</taxon>
    </lineage>
</organism>